<evidence type="ECO:0000313" key="3">
    <source>
        <dbReference type="EMBL" id="CAI4220136.1"/>
    </source>
</evidence>
<evidence type="ECO:0000256" key="1">
    <source>
        <dbReference type="ARBA" id="ARBA00022801"/>
    </source>
</evidence>
<dbReference type="Gene3D" id="3.40.50.1240">
    <property type="entry name" value="Phosphoglycerate mutase-like"/>
    <property type="match status" value="1"/>
</dbReference>
<evidence type="ECO:0000256" key="2">
    <source>
        <dbReference type="PIRSR" id="PIRSR613078-2"/>
    </source>
</evidence>
<keyword evidence="4" id="KW-1185">Reference proteome</keyword>
<comment type="caution">
    <text evidence="3">The sequence shown here is derived from an EMBL/GenBank/DDBJ whole genome shotgun (WGS) entry which is preliminary data.</text>
</comment>
<name>A0A9P1MFF8_9PEZI</name>
<dbReference type="PANTHER" id="PTHR46517">
    <property type="entry name" value="FRUCTOSE-2,6-BISPHOSPHATASE TIGAR"/>
    <property type="match status" value="1"/>
</dbReference>
<dbReference type="Pfam" id="PF00300">
    <property type="entry name" value="His_Phos_1"/>
    <property type="match status" value="1"/>
</dbReference>
<dbReference type="GO" id="GO:0005829">
    <property type="term" value="C:cytosol"/>
    <property type="evidence" value="ECO:0007669"/>
    <property type="project" value="TreeGrafter"/>
</dbReference>
<dbReference type="GO" id="GO:0045820">
    <property type="term" value="P:negative regulation of glycolytic process"/>
    <property type="evidence" value="ECO:0007669"/>
    <property type="project" value="TreeGrafter"/>
</dbReference>
<keyword evidence="1" id="KW-0378">Hydrolase</keyword>
<dbReference type="AlphaFoldDB" id="A0A9P1MFF8"/>
<proteinExistence type="predicted"/>
<dbReference type="SMART" id="SM00855">
    <property type="entry name" value="PGAM"/>
    <property type="match status" value="1"/>
</dbReference>
<sequence length="272" mass="29357">MSGPIRGGIRLLLIRHGESVDNAKNLAKHLSERDDVRDASATVLFASDLERAWHTADVVREALSIAGSPSVADAVVQSRDLREKHFGSLEGVKLGRLGPMASSHQPADKPETSDSMMVRAYAFLRAHLIPIVEAYRARAEADPERVETVVVVSHGILLNHLVRALLGLFQQAGRPILGLTIDHGPGQANLHLPWRNTGYCECWIGFTGSSPESEEPVAQPVSGAPLAGLQLEVLGINCIEHLASLKKTRGGIGSAKFDASQKTLDTFFTKKP</sequence>
<dbReference type="GO" id="GO:0004331">
    <property type="term" value="F:fructose-2,6-bisphosphate 2-phosphatase activity"/>
    <property type="evidence" value="ECO:0007669"/>
    <property type="project" value="TreeGrafter"/>
</dbReference>
<dbReference type="InterPro" id="IPR051695">
    <property type="entry name" value="Phosphoglycerate_Mutase"/>
</dbReference>
<dbReference type="Proteomes" id="UP000838763">
    <property type="component" value="Unassembled WGS sequence"/>
</dbReference>
<dbReference type="PANTHER" id="PTHR46517:SF1">
    <property type="entry name" value="FRUCTOSE-2,6-BISPHOSPHATASE TIGAR"/>
    <property type="match status" value="1"/>
</dbReference>
<protein>
    <recommendedName>
        <fullName evidence="5">Phosphoglycerate mutase-like protein</fullName>
    </recommendedName>
</protein>
<dbReference type="SUPFAM" id="SSF53254">
    <property type="entry name" value="Phosphoglycerate mutase-like"/>
    <property type="match status" value="1"/>
</dbReference>
<dbReference type="InterPro" id="IPR001345">
    <property type="entry name" value="PG/BPGM_mutase_AS"/>
</dbReference>
<reference evidence="3" key="1">
    <citation type="submission" date="2022-11" db="EMBL/GenBank/DDBJ databases">
        <authorList>
            <person name="Scott C."/>
            <person name="Bruce N."/>
        </authorList>
    </citation>
    <scope>NUCLEOTIDE SEQUENCE</scope>
</reference>
<dbReference type="InterPro" id="IPR013078">
    <property type="entry name" value="His_Pase_superF_clade-1"/>
</dbReference>
<dbReference type="OrthoDB" id="354304at2759"/>
<dbReference type="EMBL" id="CALLCH030000021">
    <property type="protein sequence ID" value="CAI4220136.1"/>
    <property type="molecule type" value="Genomic_DNA"/>
</dbReference>
<evidence type="ECO:0000313" key="4">
    <source>
        <dbReference type="Proteomes" id="UP000838763"/>
    </source>
</evidence>
<dbReference type="InterPro" id="IPR029033">
    <property type="entry name" value="His_PPase_superfam"/>
</dbReference>
<dbReference type="CDD" id="cd07067">
    <property type="entry name" value="HP_PGM_like"/>
    <property type="match status" value="1"/>
</dbReference>
<dbReference type="PROSITE" id="PS00175">
    <property type="entry name" value="PG_MUTASE"/>
    <property type="match status" value="1"/>
</dbReference>
<evidence type="ECO:0008006" key="5">
    <source>
        <dbReference type="Google" id="ProtNLM"/>
    </source>
</evidence>
<feature type="binding site" evidence="2">
    <location>
        <position position="51"/>
    </location>
    <ligand>
        <name>substrate</name>
    </ligand>
</feature>
<gene>
    <name evidence="3" type="ORF">PPNO1_LOCUS9679</name>
</gene>
<organism evidence="3 4">
    <name type="scientific">Parascedosporium putredinis</name>
    <dbReference type="NCBI Taxonomy" id="1442378"/>
    <lineage>
        <taxon>Eukaryota</taxon>
        <taxon>Fungi</taxon>
        <taxon>Dikarya</taxon>
        <taxon>Ascomycota</taxon>
        <taxon>Pezizomycotina</taxon>
        <taxon>Sordariomycetes</taxon>
        <taxon>Hypocreomycetidae</taxon>
        <taxon>Microascales</taxon>
        <taxon>Microascaceae</taxon>
        <taxon>Parascedosporium</taxon>
    </lineage>
</organism>
<accession>A0A9P1MFF8</accession>
<dbReference type="GO" id="GO:0043456">
    <property type="term" value="P:regulation of pentose-phosphate shunt"/>
    <property type="evidence" value="ECO:0007669"/>
    <property type="project" value="TreeGrafter"/>
</dbReference>